<dbReference type="Pfam" id="PF09346">
    <property type="entry name" value="SMI1_KNR4"/>
    <property type="match status" value="1"/>
</dbReference>
<sequence length="157" mass="18050">MWFKRTPSPPSPSFEIGAAPLERLRRWFEREEIAIQPASEAELAALESRYGVKLPADFRSYLSAMAPADERMDDEFGTWWPIARIKNVPDELNEKSPALAQYLFFADHLIWSWAWAIACTDDENRGRIKIVGGDERFVADTFGEFVDRYLTDNDSLS</sequence>
<protein>
    <submittedName>
        <fullName evidence="2">SMI1/KNR4 family protein</fullName>
    </submittedName>
</protein>
<evidence type="ECO:0000313" key="3">
    <source>
        <dbReference type="Proteomes" id="UP001629244"/>
    </source>
</evidence>
<evidence type="ECO:0000313" key="2">
    <source>
        <dbReference type="EMBL" id="MFL9841078.1"/>
    </source>
</evidence>
<dbReference type="RefSeq" id="WP_408077995.1">
    <property type="nucleotide sequence ID" value="NZ_JBELQC010000001.1"/>
</dbReference>
<dbReference type="SMART" id="SM00860">
    <property type="entry name" value="SMI1_KNR4"/>
    <property type="match status" value="1"/>
</dbReference>
<dbReference type="Proteomes" id="UP001629244">
    <property type="component" value="Unassembled WGS sequence"/>
</dbReference>
<feature type="domain" description="Knr4/Smi1-like" evidence="1">
    <location>
        <begin position="37"/>
        <end position="148"/>
    </location>
</feature>
<dbReference type="EMBL" id="JBELQC010000001">
    <property type="protein sequence ID" value="MFL9841078.1"/>
    <property type="molecule type" value="Genomic_DNA"/>
</dbReference>
<evidence type="ECO:0000259" key="1">
    <source>
        <dbReference type="SMART" id="SM00860"/>
    </source>
</evidence>
<gene>
    <name evidence="2" type="ORF">ABS767_08905</name>
</gene>
<dbReference type="InterPro" id="IPR018958">
    <property type="entry name" value="Knr4/Smi1-like_dom"/>
</dbReference>
<reference evidence="2 3" key="1">
    <citation type="submission" date="2024-06" db="EMBL/GenBank/DDBJ databases">
        <authorList>
            <person name="Kaempfer P."/>
            <person name="Viver T."/>
        </authorList>
    </citation>
    <scope>NUCLEOTIDE SEQUENCE [LARGE SCALE GENOMIC DNA]</scope>
    <source>
        <strain evidence="2 3">ST-64</strain>
    </source>
</reference>
<dbReference type="InterPro" id="IPR037883">
    <property type="entry name" value="Knr4/Smi1-like_sf"/>
</dbReference>
<keyword evidence="3" id="KW-1185">Reference proteome</keyword>
<organism evidence="2 3">
    <name type="scientific">Sphingomonas plantiphila</name>
    <dbReference type="NCBI Taxonomy" id="3163295"/>
    <lineage>
        <taxon>Bacteria</taxon>
        <taxon>Pseudomonadati</taxon>
        <taxon>Pseudomonadota</taxon>
        <taxon>Alphaproteobacteria</taxon>
        <taxon>Sphingomonadales</taxon>
        <taxon>Sphingomonadaceae</taxon>
        <taxon>Sphingomonas</taxon>
    </lineage>
</organism>
<dbReference type="SUPFAM" id="SSF160631">
    <property type="entry name" value="SMI1/KNR4-like"/>
    <property type="match status" value="1"/>
</dbReference>
<name>A0ABW8YLD7_9SPHN</name>
<dbReference type="Gene3D" id="3.40.1580.10">
    <property type="entry name" value="SMI1/KNR4-like"/>
    <property type="match status" value="1"/>
</dbReference>
<proteinExistence type="predicted"/>
<comment type="caution">
    <text evidence="2">The sequence shown here is derived from an EMBL/GenBank/DDBJ whole genome shotgun (WGS) entry which is preliminary data.</text>
</comment>
<accession>A0ABW8YLD7</accession>